<comment type="caution">
    <text evidence="2">The sequence shown here is derived from an EMBL/GenBank/DDBJ whole genome shotgun (WGS) entry which is preliminary data.</text>
</comment>
<evidence type="ECO:0000313" key="2">
    <source>
        <dbReference type="EMBL" id="KKK72127.1"/>
    </source>
</evidence>
<dbReference type="AlphaFoldDB" id="A0A0F8XSP8"/>
<proteinExistence type="predicted"/>
<sequence length="256" mass="28207">MSFQVMCDRCGKTEEKKVFHRFGWYVLSRHTGAGTEAAPVDVVEAELCPECGVRAEEAPDAPQPSDLFHDPADIDPVTEEEAKRWGEYVLKGPDNRILRLLADRAQAQERIEALEAALQIVDELAESGDPAVTEEPPPMFTTWRERAVSAATKLFSVDGKLLKAEQRIGKLEAALREAVGVLADVPTPDSQTLSLRLGSAQGHADALLTPPTEEVRQLRRREGWAKPPGTPIEEIATRAVIEEEDEEAQHVRADEA</sequence>
<dbReference type="EMBL" id="LAZR01057408">
    <property type="protein sequence ID" value="KKK72127.1"/>
    <property type="molecule type" value="Genomic_DNA"/>
</dbReference>
<keyword evidence="1" id="KW-0175">Coiled coil</keyword>
<evidence type="ECO:0000256" key="1">
    <source>
        <dbReference type="SAM" id="Coils"/>
    </source>
</evidence>
<feature type="coiled-coil region" evidence="1">
    <location>
        <begin position="97"/>
        <end position="124"/>
    </location>
</feature>
<reference evidence="2" key="1">
    <citation type="journal article" date="2015" name="Nature">
        <title>Complex archaea that bridge the gap between prokaryotes and eukaryotes.</title>
        <authorList>
            <person name="Spang A."/>
            <person name="Saw J.H."/>
            <person name="Jorgensen S.L."/>
            <person name="Zaremba-Niedzwiedzka K."/>
            <person name="Martijn J."/>
            <person name="Lind A.E."/>
            <person name="van Eijk R."/>
            <person name="Schleper C."/>
            <person name="Guy L."/>
            <person name="Ettema T.J."/>
        </authorList>
    </citation>
    <scope>NUCLEOTIDE SEQUENCE</scope>
</reference>
<organism evidence="2">
    <name type="scientific">marine sediment metagenome</name>
    <dbReference type="NCBI Taxonomy" id="412755"/>
    <lineage>
        <taxon>unclassified sequences</taxon>
        <taxon>metagenomes</taxon>
        <taxon>ecological metagenomes</taxon>
    </lineage>
</organism>
<gene>
    <name evidence="2" type="ORF">LCGC14_2907000</name>
</gene>
<protein>
    <submittedName>
        <fullName evidence="2">Uncharacterized protein</fullName>
    </submittedName>
</protein>
<accession>A0A0F8XSP8</accession>
<name>A0A0F8XSP8_9ZZZZ</name>